<proteinExistence type="predicted"/>
<dbReference type="GeneID" id="110243143"/>
<dbReference type="InterPro" id="IPR016186">
    <property type="entry name" value="C-type_lectin-like/link_sf"/>
</dbReference>
<dbReference type="OrthoDB" id="5955737at2759"/>
<dbReference type="Proteomes" id="UP000887567">
    <property type="component" value="Unplaced"/>
</dbReference>
<evidence type="ECO:0000256" key="1">
    <source>
        <dbReference type="SAM" id="MobiDB-lite"/>
    </source>
</evidence>
<dbReference type="KEGG" id="epa:110243143"/>
<feature type="region of interest" description="Disordered" evidence="1">
    <location>
        <begin position="393"/>
        <end position="421"/>
    </location>
</feature>
<dbReference type="InterPro" id="IPR016187">
    <property type="entry name" value="CTDL_fold"/>
</dbReference>
<dbReference type="PROSITE" id="PS50041">
    <property type="entry name" value="C_TYPE_LECTIN_2"/>
    <property type="match status" value="1"/>
</dbReference>
<dbReference type="InterPro" id="IPR001304">
    <property type="entry name" value="C-type_lectin-like"/>
</dbReference>
<evidence type="ECO:0000259" key="4">
    <source>
        <dbReference type="PROSITE" id="PS50041"/>
    </source>
</evidence>
<dbReference type="Gene3D" id="3.10.100.10">
    <property type="entry name" value="Mannose-Binding Protein A, subunit A"/>
    <property type="match status" value="1"/>
</dbReference>
<evidence type="ECO:0000313" key="6">
    <source>
        <dbReference type="Proteomes" id="UP000887567"/>
    </source>
</evidence>
<keyword evidence="3" id="KW-0732">Signal</keyword>
<evidence type="ECO:0000256" key="2">
    <source>
        <dbReference type="SAM" id="Phobius"/>
    </source>
</evidence>
<dbReference type="EnsemblMetazoa" id="XM_021049215.2">
    <property type="protein sequence ID" value="XP_020904874.1"/>
    <property type="gene ID" value="LOC110243143"/>
</dbReference>
<dbReference type="AlphaFoldDB" id="A0A913XII2"/>
<protein>
    <recommendedName>
        <fullName evidence="4">C-type lectin domain-containing protein</fullName>
    </recommendedName>
</protein>
<feature type="compositionally biased region" description="Polar residues" evidence="1">
    <location>
        <begin position="229"/>
        <end position="287"/>
    </location>
</feature>
<sequence>MIKADRKWAIIVNIIIVTLSGTSASDSEDVFNCSRYEFYTDSKTWTGSKEECGKKENGTLICMETYAEWDFIKNKIENGNYGNGQEWFIGLLCQNKDEQKCKENNQWSWVNGKSLNWRWTLPWQNGKNEADGNGLYAKVWKNEDDYVFDDVTNNRGEKIGYICEYPNVNSGTCKVSKRPLETTLPSVSKTTTGTQSTTKKKTTTGTQSTTTKMTTTSASIKKTTPTSSRQSTDTLKTTEHTVPSTNTNIVRTIQSDSVTSSTSIRTQSREITPYKTSPTKISPNPKENISEEKQIQKEEFPITYLAIALAVLLLFLICMLVAIYCWRNKKKDKVRGSEEAGIQSPTTDVSEIMKSNSFVAFKMVHNNIGDGKQPGAKLTNDATLTDGTYAEIKRSTSASTPPGKAVNMNENSTSSPSQEEKNVEVVYAAVDKSAKKKKGNQEPQVTYADLASFNNNEDTVVHMPPPYQPVQYAEIIGTKTSKGK</sequence>
<feature type="chain" id="PRO_5036836561" description="C-type lectin domain-containing protein" evidence="3">
    <location>
        <begin position="25"/>
        <end position="484"/>
    </location>
</feature>
<dbReference type="SUPFAM" id="SSF56436">
    <property type="entry name" value="C-type lectin-like"/>
    <property type="match status" value="1"/>
</dbReference>
<feature type="transmembrane region" description="Helical" evidence="2">
    <location>
        <begin position="302"/>
        <end position="326"/>
    </location>
</feature>
<organism evidence="5 6">
    <name type="scientific">Exaiptasia diaphana</name>
    <name type="common">Tropical sea anemone</name>
    <name type="synonym">Aiptasia pulchella</name>
    <dbReference type="NCBI Taxonomy" id="2652724"/>
    <lineage>
        <taxon>Eukaryota</taxon>
        <taxon>Metazoa</taxon>
        <taxon>Cnidaria</taxon>
        <taxon>Anthozoa</taxon>
        <taxon>Hexacorallia</taxon>
        <taxon>Actiniaria</taxon>
        <taxon>Aiptasiidae</taxon>
        <taxon>Exaiptasia</taxon>
    </lineage>
</organism>
<name>A0A913XII2_EXADI</name>
<keyword evidence="6" id="KW-1185">Reference proteome</keyword>
<evidence type="ECO:0000256" key="3">
    <source>
        <dbReference type="SAM" id="SignalP"/>
    </source>
</evidence>
<keyword evidence="2" id="KW-0812">Transmembrane</keyword>
<dbReference type="RefSeq" id="XP_020904874.1">
    <property type="nucleotide sequence ID" value="XM_021049215.2"/>
</dbReference>
<reference evidence="5" key="1">
    <citation type="submission" date="2022-11" db="UniProtKB">
        <authorList>
            <consortium name="EnsemblMetazoa"/>
        </authorList>
    </citation>
    <scope>IDENTIFICATION</scope>
</reference>
<feature type="compositionally biased region" description="Polar residues" evidence="1">
    <location>
        <begin position="408"/>
        <end position="417"/>
    </location>
</feature>
<feature type="domain" description="C-type lectin" evidence="4">
    <location>
        <begin position="31"/>
        <end position="143"/>
    </location>
</feature>
<dbReference type="CDD" id="cd00037">
    <property type="entry name" value="CLECT"/>
    <property type="match status" value="1"/>
</dbReference>
<keyword evidence="2" id="KW-1133">Transmembrane helix</keyword>
<feature type="region of interest" description="Disordered" evidence="1">
    <location>
        <begin position="184"/>
        <end position="287"/>
    </location>
</feature>
<accession>A0A913XII2</accession>
<feature type="signal peptide" evidence="3">
    <location>
        <begin position="1"/>
        <end position="24"/>
    </location>
</feature>
<feature type="compositionally biased region" description="Low complexity" evidence="1">
    <location>
        <begin position="188"/>
        <end position="228"/>
    </location>
</feature>
<keyword evidence="2" id="KW-0472">Membrane</keyword>
<evidence type="ECO:0000313" key="5">
    <source>
        <dbReference type="EnsemblMetazoa" id="XP_020904874.1"/>
    </source>
</evidence>